<dbReference type="OMA" id="NILPSHW"/>
<evidence type="ECO:0000313" key="1">
    <source>
        <dbReference type="EnsemblPlants" id="ORUFI06G14860.1"/>
    </source>
</evidence>
<dbReference type="HOGENOM" id="CLU_2907787_0_0_1"/>
<dbReference type="Proteomes" id="UP000008022">
    <property type="component" value="Unassembled WGS sequence"/>
</dbReference>
<dbReference type="AlphaFoldDB" id="A0A0E0PXJ6"/>
<accession>A0A0E0PXJ6</accession>
<protein>
    <submittedName>
        <fullName evidence="1">Uncharacterized protein</fullName>
    </submittedName>
</protein>
<reference evidence="1" key="2">
    <citation type="submission" date="2015-06" db="UniProtKB">
        <authorList>
            <consortium name="EnsemblPlants"/>
        </authorList>
    </citation>
    <scope>IDENTIFICATION</scope>
</reference>
<keyword evidence="2" id="KW-1185">Reference proteome</keyword>
<sequence length="72" mass="8269">MAVGHAELLCASYRDLICKLKQPAQNTSKNIKNIQEHINMNIKNILPNHREPSKLLIPIKNTISKYTSRTDR</sequence>
<organism evidence="1 2">
    <name type="scientific">Oryza rufipogon</name>
    <name type="common">Brownbeard rice</name>
    <name type="synonym">Asian wild rice</name>
    <dbReference type="NCBI Taxonomy" id="4529"/>
    <lineage>
        <taxon>Eukaryota</taxon>
        <taxon>Viridiplantae</taxon>
        <taxon>Streptophyta</taxon>
        <taxon>Embryophyta</taxon>
        <taxon>Tracheophyta</taxon>
        <taxon>Spermatophyta</taxon>
        <taxon>Magnoliopsida</taxon>
        <taxon>Liliopsida</taxon>
        <taxon>Poales</taxon>
        <taxon>Poaceae</taxon>
        <taxon>BOP clade</taxon>
        <taxon>Oryzoideae</taxon>
        <taxon>Oryzeae</taxon>
        <taxon>Oryzinae</taxon>
        <taxon>Oryza</taxon>
    </lineage>
</organism>
<name>A0A0E0PXJ6_ORYRU</name>
<proteinExistence type="predicted"/>
<reference evidence="2" key="1">
    <citation type="submission" date="2013-06" db="EMBL/GenBank/DDBJ databases">
        <authorList>
            <person name="Zhao Q."/>
        </authorList>
    </citation>
    <scope>NUCLEOTIDE SEQUENCE</scope>
    <source>
        <strain evidence="2">cv. W1943</strain>
    </source>
</reference>
<dbReference type="Gramene" id="ORUFI06G14860.1">
    <property type="protein sequence ID" value="ORUFI06G14860.1"/>
    <property type="gene ID" value="ORUFI06G14860"/>
</dbReference>
<evidence type="ECO:0000313" key="2">
    <source>
        <dbReference type="Proteomes" id="UP000008022"/>
    </source>
</evidence>
<dbReference type="EnsemblPlants" id="ORUFI06G14860.1">
    <property type="protein sequence ID" value="ORUFI06G14860.1"/>
    <property type="gene ID" value="ORUFI06G14860"/>
</dbReference>